<evidence type="ECO:0000259" key="1">
    <source>
        <dbReference type="Pfam" id="PF13700"/>
    </source>
</evidence>
<feature type="domain" description="DUF4158" evidence="1">
    <location>
        <begin position="6"/>
        <end position="94"/>
    </location>
</feature>
<evidence type="ECO:0000313" key="3">
    <source>
        <dbReference type="Proteomes" id="UP000050266"/>
    </source>
</evidence>
<comment type="caution">
    <text evidence="2">The sequence shown here is derived from an EMBL/GenBank/DDBJ whole genome shotgun (WGS) entry which is preliminary data.</text>
</comment>
<protein>
    <recommendedName>
        <fullName evidence="1">DUF4158 domain-containing protein</fullName>
    </recommendedName>
</protein>
<accession>A0A0Q0IY09</accession>
<reference evidence="2 3" key="1">
    <citation type="submission" date="2015-09" db="EMBL/GenBank/DDBJ databases">
        <title>Genome announcement of multiple Pseudomonas syringae strains.</title>
        <authorList>
            <person name="Thakur S."/>
            <person name="Wang P.W."/>
            <person name="Gong Y."/>
            <person name="Weir B.S."/>
            <person name="Guttman D.S."/>
        </authorList>
    </citation>
    <scope>NUCLEOTIDE SEQUENCE [LARGE SCALE GENOMIC DNA]</scope>
    <source>
        <strain evidence="2 3">ICMP3962</strain>
    </source>
</reference>
<dbReference type="InterPro" id="IPR025296">
    <property type="entry name" value="DUF4158"/>
</dbReference>
<dbReference type="EMBL" id="LJRQ01000418">
    <property type="protein sequence ID" value="KPZ06362.1"/>
    <property type="molecule type" value="Genomic_DNA"/>
</dbReference>
<evidence type="ECO:0000313" key="2">
    <source>
        <dbReference type="EMBL" id="KPZ06362.1"/>
    </source>
</evidence>
<dbReference type="Proteomes" id="UP000050266">
    <property type="component" value="Unassembled WGS sequence"/>
</dbReference>
<organism evidence="2 3">
    <name type="scientific">Pseudomonas amygdali pv. ulmi</name>
    <dbReference type="NCBI Taxonomy" id="251720"/>
    <lineage>
        <taxon>Bacteria</taxon>
        <taxon>Pseudomonadati</taxon>
        <taxon>Pseudomonadota</taxon>
        <taxon>Gammaproteobacteria</taxon>
        <taxon>Pseudomonadales</taxon>
        <taxon>Pseudomonadaceae</taxon>
        <taxon>Pseudomonas</taxon>
        <taxon>Pseudomonas amygdali</taxon>
    </lineage>
</organism>
<sequence length="108" mass="12280">MPRRHILTERQRSALFDLPIDELSLLRHYTLGDDDLAHIQERRRPENRLGYALQLCALRYPGRTLAPSEVIPYEILSFIGAQLAARQSVLVPAVCKIGTTHHRPTTAI</sequence>
<dbReference type="Pfam" id="PF13700">
    <property type="entry name" value="DUF4158"/>
    <property type="match status" value="1"/>
</dbReference>
<dbReference type="AlphaFoldDB" id="A0A0Q0IY09"/>
<proteinExistence type="predicted"/>
<name>A0A0Q0IY09_PSEA0</name>
<gene>
    <name evidence="2" type="ORF">ALO41_200069</name>
</gene>